<dbReference type="GeneID" id="103515159"/>
<evidence type="ECO:0000256" key="1">
    <source>
        <dbReference type="ARBA" id="ARBA00022598"/>
    </source>
</evidence>
<reference evidence="5" key="1">
    <citation type="submission" date="2025-08" db="UniProtKB">
        <authorList>
            <consortium name="RefSeq"/>
        </authorList>
    </citation>
    <scope>IDENTIFICATION</scope>
</reference>
<sequence length="385" mass="44121">MTQEDEPGPFIFRLNENGTGPDLLYQVCVERGWREYDCNSLKDNNNWNLWWRTSGFPVSHYKQLKNNQYTNHIPKASSICRKDQLTRYLKSMKKIFGSIYNFSPEAYNLPLEYTKLVAECSRQARNSTYENPDNVWICKPVGQSQGRGILLFQRLSELVYESNAVVQQYVKNPLLIGGYKFDLRLYVCVPSFHPLTIFVYREGLARFGTDKFSLANLDNPFAHLTNSSLNKLGPGYGTTKERVGSGCKWSLSQLRQYLYQNNIQDWLLWQRISSIIVLTIASELSAIPQTKNCFEFFGFDILVDSSLNPWLLEVNLSPALANDCEVDPAVKKPMLHDMFDLLGLPVCNTGLSLFTLWTSLAQRHYTTEETKLSHEDKVSLSLSLG</sequence>
<evidence type="ECO:0000313" key="5">
    <source>
        <dbReference type="RefSeq" id="XP_008478304.1"/>
    </source>
</evidence>
<dbReference type="Pfam" id="PF03133">
    <property type="entry name" value="TTL"/>
    <property type="match status" value="1"/>
</dbReference>
<dbReference type="PANTHER" id="PTHR12241">
    <property type="entry name" value="TUBULIN POLYGLUTAMYLASE"/>
    <property type="match status" value="1"/>
</dbReference>
<dbReference type="AlphaFoldDB" id="A0A1S3DBE7"/>
<dbReference type="PANTHER" id="PTHR12241:SF118">
    <property type="entry name" value="TUBULIN POLYGLUTAMYLASE TTLL2-RELATED"/>
    <property type="match status" value="1"/>
</dbReference>
<gene>
    <name evidence="5" type="primary">LOC103515159</name>
</gene>
<keyword evidence="3" id="KW-0067">ATP-binding</keyword>
<dbReference type="InterPro" id="IPR004344">
    <property type="entry name" value="TTL/TTLL_fam"/>
</dbReference>
<dbReference type="PROSITE" id="PS51221">
    <property type="entry name" value="TTL"/>
    <property type="match status" value="1"/>
</dbReference>
<evidence type="ECO:0000313" key="4">
    <source>
        <dbReference type="Proteomes" id="UP000079169"/>
    </source>
</evidence>
<dbReference type="OMA" id="GLDAHDC"/>
<dbReference type="KEGG" id="dci:103515159"/>
<dbReference type="RefSeq" id="XP_008478304.1">
    <property type="nucleotide sequence ID" value="XM_008480082.1"/>
</dbReference>
<dbReference type="GO" id="GO:0015631">
    <property type="term" value="F:tubulin binding"/>
    <property type="evidence" value="ECO:0007669"/>
    <property type="project" value="TreeGrafter"/>
</dbReference>
<keyword evidence="4" id="KW-1185">Reference proteome</keyword>
<keyword evidence="1" id="KW-0436">Ligase</keyword>
<organism evidence="4 5">
    <name type="scientific">Diaphorina citri</name>
    <name type="common">Asian citrus psyllid</name>
    <dbReference type="NCBI Taxonomy" id="121845"/>
    <lineage>
        <taxon>Eukaryota</taxon>
        <taxon>Metazoa</taxon>
        <taxon>Ecdysozoa</taxon>
        <taxon>Arthropoda</taxon>
        <taxon>Hexapoda</taxon>
        <taxon>Insecta</taxon>
        <taxon>Pterygota</taxon>
        <taxon>Neoptera</taxon>
        <taxon>Paraneoptera</taxon>
        <taxon>Hemiptera</taxon>
        <taxon>Sternorrhyncha</taxon>
        <taxon>Psylloidea</taxon>
        <taxon>Psyllidae</taxon>
        <taxon>Diaphorininae</taxon>
        <taxon>Diaphorina</taxon>
    </lineage>
</organism>
<name>A0A1S3DBE7_DIACI</name>
<dbReference type="GO" id="GO:0000226">
    <property type="term" value="P:microtubule cytoskeleton organization"/>
    <property type="evidence" value="ECO:0007669"/>
    <property type="project" value="TreeGrafter"/>
</dbReference>
<proteinExistence type="predicted"/>
<dbReference type="PaxDb" id="121845-A0A1S3DBE7"/>
<dbReference type="Proteomes" id="UP000079169">
    <property type="component" value="Unplaced"/>
</dbReference>
<dbReference type="Gene3D" id="3.30.470.20">
    <property type="entry name" value="ATP-grasp fold, B domain"/>
    <property type="match status" value="1"/>
</dbReference>
<dbReference type="STRING" id="121845.A0A1S3DBE7"/>
<dbReference type="GO" id="GO:0070740">
    <property type="term" value="F:tubulin-glutamic acid ligase activity"/>
    <property type="evidence" value="ECO:0007669"/>
    <property type="project" value="TreeGrafter"/>
</dbReference>
<protein>
    <submittedName>
        <fullName evidence="5">Probable tubulin polyglutamylase TTLL2</fullName>
    </submittedName>
</protein>
<accession>A0A1S3DBE7</accession>
<dbReference type="GO" id="GO:0005524">
    <property type="term" value="F:ATP binding"/>
    <property type="evidence" value="ECO:0007669"/>
    <property type="project" value="UniProtKB-KW"/>
</dbReference>
<dbReference type="GO" id="GO:0036064">
    <property type="term" value="C:ciliary basal body"/>
    <property type="evidence" value="ECO:0007669"/>
    <property type="project" value="TreeGrafter"/>
</dbReference>
<evidence type="ECO:0000256" key="2">
    <source>
        <dbReference type="ARBA" id="ARBA00022741"/>
    </source>
</evidence>
<keyword evidence="2" id="KW-0547">Nucleotide-binding</keyword>
<evidence type="ECO:0000256" key="3">
    <source>
        <dbReference type="ARBA" id="ARBA00022840"/>
    </source>
</evidence>
<dbReference type="SUPFAM" id="SSF56059">
    <property type="entry name" value="Glutathione synthetase ATP-binding domain-like"/>
    <property type="match status" value="1"/>
</dbReference>